<evidence type="ECO:0008006" key="4">
    <source>
        <dbReference type="Google" id="ProtNLM"/>
    </source>
</evidence>
<dbReference type="RefSeq" id="WP_307326823.1">
    <property type="nucleotide sequence ID" value="NZ_JAUSUG010000012.1"/>
</dbReference>
<keyword evidence="1" id="KW-0175">Coiled coil</keyword>
<protein>
    <recommendedName>
        <fullName evidence="4">FbpB family small basic protein</fullName>
    </recommendedName>
</protein>
<dbReference type="EMBL" id="JAUSUG010000012">
    <property type="protein sequence ID" value="MDQ0255726.1"/>
    <property type="molecule type" value="Genomic_DNA"/>
</dbReference>
<dbReference type="InterPro" id="IPR025004">
    <property type="entry name" value="SenN/SenS"/>
</dbReference>
<evidence type="ECO:0000313" key="3">
    <source>
        <dbReference type="Proteomes" id="UP001230005"/>
    </source>
</evidence>
<keyword evidence="3" id="KW-1185">Reference proteome</keyword>
<evidence type="ECO:0000256" key="1">
    <source>
        <dbReference type="SAM" id="Coils"/>
    </source>
</evidence>
<proteinExistence type="predicted"/>
<dbReference type="Proteomes" id="UP001230005">
    <property type="component" value="Unassembled WGS sequence"/>
</dbReference>
<name>A0ABT9ZWX4_9BACI</name>
<accession>A0ABT9ZWX4</accession>
<dbReference type="Pfam" id="PF13040">
    <property type="entry name" value="Fur_reg_FbpB"/>
    <property type="match status" value="1"/>
</dbReference>
<organism evidence="2 3">
    <name type="scientific">Evansella vedderi</name>
    <dbReference type="NCBI Taxonomy" id="38282"/>
    <lineage>
        <taxon>Bacteria</taxon>
        <taxon>Bacillati</taxon>
        <taxon>Bacillota</taxon>
        <taxon>Bacilli</taxon>
        <taxon>Bacillales</taxon>
        <taxon>Bacillaceae</taxon>
        <taxon>Evansella</taxon>
    </lineage>
</organism>
<sequence length="47" mass="5678">MKKIKLNYEELIKENKQELLNDKIALEEIEKKIEERQMNTNKVSTKT</sequence>
<gene>
    <name evidence="2" type="ORF">J2S74_003108</name>
</gene>
<comment type="caution">
    <text evidence="2">The sequence shown here is derived from an EMBL/GenBank/DDBJ whole genome shotgun (WGS) entry which is preliminary data.</text>
</comment>
<feature type="coiled-coil region" evidence="1">
    <location>
        <begin position="1"/>
        <end position="36"/>
    </location>
</feature>
<evidence type="ECO:0000313" key="2">
    <source>
        <dbReference type="EMBL" id="MDQ0255726.1"/>
    </source>
</evidence>
<reference evidence="2 3" key="1">
    <citation type="submission" date="2023-07" db="EMBL/GenBank/DDBJ databases">
        <title>Genomic Encyclopedia of Type Strains, Phase IV (KMG-IV): sequencing the most valuable type-strain genomes for metagenomic binning, comparative biology and taxonomic classification.</title>
        <authorList>
            <person name="Goeker M."/>
        </authorList>
    </citation>
    <scope>NUCLEOTIDE SEQUENCE [LARGE SCALE GENOMIC DNA]</scope>
    <source>
        <strain evidence="2 3">DSM 9768</strain>
    </source>
</reference>